<organism evidence="1 2">
    <name type="scientific">Collinsella intestinalis DSM 13280</name>
    <dbReference type="NCBI Taxonomy" id="521003"/>
    <lineage>
        <taxon>Bacteria</taxon>
        <taxon>Bacillati</taxon>
        <taxon>Actinomycetota</taxon>
        <taxon>Coriobacteriia</taxon>
        <taxon>Coriobacteriales</taxon>
        <taxon>Coriobacteriaceae</taxon>
        <taxon>Collinsella</taxon>
    </lineage>
</organism>
<evidence type="ECO:0000313" key="2">
    <source>
        <dbReference type="Proteomes" id="UP000003295"/>
    </source>
</evidence>
<dbReference type="HOGENOM" id="CLU_3268543_0_0_11"/>
<protein>
    <submittedName>
        <fullName evidence="1">Uncharacterized protein</fullName>
    </submittedName>
</protein>
<dbReference type="Proteomes" id="UP000003295">
    <property type="component" value="Unassembled WGS sequence"/>
</dbReference>
<gene>
    <name evidence="1" type="ORF">COLINT_03114</name>
</gene>
<reference evidence="1 2" key="1">
    <citation type="submission" date="2009-04" db="EMBL/GenBank/DDBJ databases">
        <authorList>
            <person name="Weinstock G."/>
            <person name="Sodergren E."/>
            <person name="Clifton S."/>
            <person name="Fulton L."/>
            <person name="Fulton B."/>
            <person name="Courtney L."/>
            <person name="Fronick C."/>
            <person name="Harrison M."/>
            <person name="Strong C."/>
            <person name="Farmer C."/>
            <person name="Delahaunty K."/>
            <person name="Markovic C."/>
            <person name="Hall O."/>
            <person name="Minx P."/>
            <person name="Tomlinson C."/>
            <person name="Mitreva M."/>
            <person name="Nelson J."/>
            <person name="Hou S."/>
            <person name="Wollam A."/>
            <person name="Pepin K.H."/>
            <person name="Johnson M."/>
            <person name="Bhonagiri V."/>
            <person name="Nash W.E."/>
            <person name="Warren W."/>
            <person name="Chinwalla A."/>
            <person name="Mardis E.R."/>
            <person name="Wilson R.K."/>
        </authorList>
    </citation>
    <scope>NUCLEOTIDE SEQUENCE [LARGE SCALE GENOMIC DNA]</scope>
    <source>
        <strain evidence="1 2">DSM 13280</strain>
    </source>
</reference>
<comment type="caution">
    <text evidence="1">The sequence shown here is derived from an EMBL/GenBank/DDBJ whole genome shotgun (WGS) entry which is preliminary data.</text>
</comment>
<proteinExistence type="predicted"/>
<dbReference type="AlphaFoldDB" id="C4FAM0"/>
<sequence>MVMAFLLPTAGSFPHVFQASPDRTPYGRQFRQLNKLVKRSG</sequence>
<evidence type="ECO:0000313" key="1">
    <source>
        <dbReference type="EMBL" id="EEP44154.1"/>
    </source>
</evidence>
<name>C4FAM0_9ACTN</name>
<accession>C4FAM0</accession>
<dbReference type="STRING" id="521003.COLINT_03114"/>
<dbReference type="EMBL" id="ABXH02000019">
    <property type="protein sequence ID" value="EEP44154.1"/>
    <property type="molecule type" value="Genomic_DNA"/>
</dbReference>